<dbReference type="InterPro" id="IPR002477">
    <property type="entry name" value="Peptidoglycan-bd-like"/>
</dbReference>
<feature type="signal peptide" evidence="1">
    <location>
        <begin position="1"/>
        <end position="31"/>
    </location>
</feature>
<accession>A0A0L8KZC8</accession>
<protein>
    <recommendedName>
        <fullName evidence="2">Peptidoglycan binding-like domain-containing protein</fullName>
    </recommendedName>
</protein>
<sequence length="179" mass="19605">MSMRNRAVATVSAALLVAGGTVTALAPAANAADYHGVDGNSFVHDDWQDEENLGVDDYAQSNATALWETVLWADGAMYEDEDGDWHPFRKNKIDGSFGPETESATQWWQNHHGLAEDDGVVTDDCWESAQTRLNGPFAGGTVQYLGSARTVTFKRVSGKYRVKHRGTGSWKIAYYDKVG</sequence>
<dbReference type="InterPro" id="IPR036365">
    <property type="entry name" value="PGBD-like_sf"/>
</dbReference>
<feature type="chain" id="PRO_5011858677" description="Peptidoglycan binding-like domain-containing protein" evidence="1">
    <location>
        <begin position="32"/>
        <end position="179"/>
    </location>
</feature>
<feature type="domain" description="Peptidoglycan binding-like" evidence="2">
    <location>
        <begin position="91"/>
        <end position="127"/>
    </location>
</feature>
<evidence type="ECO:0000313" key="4">
    <source>
        <dbReference type="Proteomes" id="UP000037251"/>
    </source>
</evidence>
<evidence type="ECO:0000313" key="3">
    <source>
        <dbReference type="EMBL" id="KOG31205.1"/>
    </source>
</evidence>
<name>A0A0L8KZC8_9ACTN</name>
<organism evidence="3 4">
    <name type="scientific">Streptomyces resistomycificus</name>
    <dbReference type="NCBI Taxonomy" id="67356"/>
    <lineage>
        <taxon>Bacteria</taxon>
        <taxon>Bacillati</taxon>
        <taxon>Actinomycetota</taxon>
        <taxon>Actinomycetes</taxon>
        <taxon>Kitasatosporales</taxon>
        <taxon>Streptomycetaceae</taxon>
        <taxon>Streptomyces</taxon>
        <taxon>Streptomyces aurantiacus group</taxon>
    </lineage>
</organism>
<dbReference type="SUPFAM" id="SSF47090">
    <property type="entry name" value="PGBD-like"/>
    <property type="match status" value="1"/>
</dbReference>
<dbReference type="AlphaFoldDB" id="A0A0L8KZC8"/>
<reference evidence="4" key="1">
    <citation type="submission" date="2015-07" db="EMBL/GenBank/DDBJ databases">
        <authorList>
            <person name="Ju K.-S."/>
            <person name="Doroghazi J.R."/>
            <person name="Metcalf W.W."/>
        </authorList>
    </citation>
    <scope>NUCLEOTIDE SEQUENCE [LARGE SCALE GENOMIC DNA]</scope>
    <source>
        <strain evidence="4">NRRL 2290</strain>
    </source>
</reference>
<evidence type="ECO:0000259" key="2">
    <source>
        <dbReference type="Pfam" id="PF01471"/>
    </source>
</evidence>
<dbReference type="Gene3D" id="1.10.101.10">
    <property type="entry name" value="PGBD-like superfamily/PGBD"/>
    <property type="match status" value="1"/>
</dbReference>
<keyword evidence="4" id="KW-1185">Reference proteome</keyword>
<gene>
    <name evidence="3" type="ORF">ADK37_31780</name>
</gene>
<dbReference type="EMBL" id="LGUS01000199">
    <property type="protein sequence ID" value="KOG31205.1"/>
    <property type="molecule type" value="Genomic_DNA"/>
</dbReference>
<evidence type="ECO:0000256" key="1">
    <source>
        <dbReference type="SAM" id="SignalP"/>
    </source>
</evidence>
<dbReference type="Pfam" id="PF01471">
    <property type="entry name" value="PG_binding_1"/>
    <property type="match status" value="1"/>
</dbReference>
<dbReference type="Proteomes" id="UP000037251">
    <property type="component" value="Unassembled WGS sequence"/>
</dbReference>
<proteinExistence type="predicted"/>
<dbReference type="OrthoDB" id="5244994at2"/>
<dbReference type="PATRIC" id="fig|67356.5.peg.6801"/>
<dbReference type="InterPro" id="IPR036366">
    <property type="entry name" value="PGBDSf"/>
</dbReference>
<comment type="caution">
    <text evidence="3">The sequence shown here is derived from an EMBL/GenBank/DDBJ whole genome shotgun (WGS) entry which is preliminary data.</text>
</comment>
<keyword evidence="1" id="KW-0732">Signal</keyword>
<dbReference type="RefSeq" id="WP_030045653.1">
    <property type="nucleotide sequence ID" value="NZ_KL575673.1"/>
</dbReference>